<evidence type="ECO:0000313" key="2">
    <source>
        <dbReference type="Proteomes" id="UP000006867"/>
    </source>
</evidence>
<accession>A0ABM5LV49</accession>
<protein>
    <submittedName>
        <fullName evidence="1">Uncharacterized protein</fullName>
    </submittedName>
</protein>
<dbReference type="RefSeq" id="WP_003327467.1">
    <property type="nucleotide sequence ID" value="NC_014639.1"/>
</dbReference>
<keyword evidence="2" id="KW-1185">Reference proteome</keyword>
<dbReference type="EMBL" id="CP002207">
    <property type="protein sequence ID" value="ADP31733.1"/>
    <property type="molecule type" value="Genomic_DNA"/>
</dbReference>
<organism evidence="1 2">
    <name type="scientific">Bacillus atrophaeus (strain 1942)</name>
    <dbReference type="NCBI Taxonomy" id="720555"/>
    <lineage>
        <taxon>Bacteria</taxon>
        <taxon>Bacillati</taxon>
        <taxon>Bacillota</taxon>
        <taxon>Bacilli</taxon>
        <taxon>Bacillales</taxon>
        <taxon>Bacillaceae</taxon>
        <taxon>Bacillus</taxon>
    </lineage>
</organism>
<sequence length="59" mass="6650">MNPIKIVFSQNPIDQQHLGKTGGSITFTSNGHPVFQFENRAQYELYLRLKKAGEQGGEE</sequence>
<dbReference type="GeneID" id="92916464"/>
<evidence type="ECO:0000313" key="1">
    <source>
        <dbReference type="EMBL" id="ADP31733.1"/>
    </source>
</evidence>
<reference evidence="1 2" key="1">
    <citation type="journal article" date="2011" name="Front. Microbiol.">
        <title>Genomic signatures of strain selection and enhancement in Bacillus atrophaeus var. globigii, a historical biowarfare simulant.</title>
        <authorList>
            <person name="Gibbons H.S."/>
            <person name="Broomall S.M."/>
            <person name="McNew L.A."/>
            <person name="Daligault H."/>
            <person name="Chapman C."/>
            <person name="Bruce D."/>
            <person name="Karavis M."/>
            <person name="Krepps M."/>
            <person name="McGregor P.A."/>
            <person name="Hong C."/>
            <person name="Park K.H."/>
            <person name="Akmal A."/>
            <person name="Feldman A."/>
            <person name="Lin J.S."/>
            <person name="Chang W.E."/>
            <person name="Higgs B.W."/>
            <person name="Demirev P."/>
            <person name="Lindquist J."/>
            <person name="Liem A."/>
            <person name="Fochler E."/>
            <person name="Read T.D."/>
            <person name="Tapia R."/>
            <person name="Johnson S."/>
            <person name="Bishop-Lilly K.A."/>
            <person name="Detter C."/>
            <person name="Han C."/>
            <person name="Sozhamannan S."/>
            <person name="Rosenzweig C.N."/>
            <person name="Skowronski E.W."/>
        </authorList>
    </citation>
    <scope>NUCLEOTIDE SEQUENCE [LARGE SCALE GENOMIC DNA]</scope>
    <source>
        <strain evidence="1 2">1942</strain>
    </source>
</reference>
<proteinExistence type="predicted"/>
<name>A0ABM5LV49_BACA1</name>
<dbReference type="Proteomes" id="UP000006867">
    <property type="component" value="Chromosome"/>
</dbReference>
<gene>
    <name evidence="1" type="ordered locus">BATR1942_03895</name>
</gene>